<feature type="domain" description="Toprim" evidence="15">
    <location>
        <begin position="257"/>
        <end position="339"/>
    </location>
</feature>
<dbReference type="InterPro" id="IPR006171">
    <property type="entry name" value="TOPRIM_dom"/>
</dbReference>
<dbReference type="SMART" id="SM00400">
    <property type="entry name" value="ZnF_CHCC"/>
    <property type="match status" value="1"/>
</dbReference>
<feature type="region of interest" description="Disordered" evidence="14">
    <location>
        <begin position="634"/>
        <end position="653"/>
    </location>
</feature>
<dbReference type="SUPFAM" id="SSF57783">
    <property type="entry name" value="Zinc beta-ribbon"/>
    <property type="match status" value="1"/>
</dbReference>
<keyword evidence="7" id="KW-0863">Zinc-finger</keyword>
<dbReference type="Gene3D" id="3.90.580.10">
    <property type="entry name" value="Zinc finger, CHC2-type domain"/>
    <property type="match status" value="1"/>
</dbReference>
<keyword evidence="1 12" id="KW-0240">DNA-directed RNA polymerase</keyword>
<comment type="function">
    <text evidence="12 13">RNA polymerase that catalyzes the synthesis of short RNA molecules used as primers for DNA polymerase during DNA replication.</text>
</comment>
<dbReference type="PIRSF" id="PIRSF002811">
    <property type="entry name" value="DnaG"/>
    <property type="match status" value="1"/>
</dbReference>
<dbReference type="HAMAP" id="MF_00974">
    <property type="entry name" value="DNA_primase_DnaG"/>
    <property type="match status" value="1"/>
</dbReference>
<dbReference type="NCBIfam" id="TIGR01391">
    <property type="entry name" value="dnaG"/>
    <property type="match status" value="1"/>
</dbReference>
<dbReference type="Pfam" id="PF13662">
    <property type="entry name" value="Toprim_4"/>
    <property type="match status" value="1"/>
</dbReference>
<dbReference type="RefSeq" id="WP_166951942.1">
    <property type="nucleotide sequence ID" value="NZ_JAASQI010000004.1"/>
</dbReference>
<comment type="similarity">
    <text evidence="12 13">Belongs to the DnaG primase family.</text>
</comment>
<name>A0ABX0UZ46_9HYPH</name>
<keyword evidence="10 12" id="KW-0238">DNA-binding</keyword>
<evidence type="ECO:0000256" key="2">
    <source>
        <dbReference type="ARBA" id="ARBA00022515"/>
    </source>
</evidence>
<evidence type="ECO:0000256" key="7">
    <source>
        <dbReference type="ARBA" id="ARBA00022771"/>
    </source>
</evidence>
<evidence type="ECO:0000256" key="12">
    <source>
        <dbReference type="HAMAP-Rule" id="MF_00974"/>
    </source>
</evidence>
<dbReference type="InterPro" id="IPR037068">
    <property type="entry name" value="DNA_primase_core_N_sf"/>
</dbReference>
<dbReference type="PROSITE" id="PS50880">
    <property type="entry name" value="TOPRIM"/>
    <property type="match status" value="1"/>
</dbReference>
<dbReference type="InterPro" id="IPR019475">
    <property type="entry name" value="DNA_primase_DnaB-bd"/>
</dbReference>
<sequence length="653" mass="70693">MRYPPSLLDEIRARLPVSAVVGRKVRLVKAGREWKGLSPFNAEKTPSFFVNDQKGFYHCFSSGKHGDIFAFLMETEGMPFPEAVERLAAEAGVPLPASTPEMTREEERRNDLYDVVERAAAFFEETLNANAGREARAYLERRGIGARTRRAFRLGYAPGDRFALRDHLAASGVSREAMIEAGLLIAHEDTAVPYDRFRDRVMFPIHDRRGRVIAFGGRAMSADVQAKYLNSSETPLFHKGRVLYNLHNARKAANDSGAVIAVEGYVDVIAMSMAGFGHTVAPLGTALTGDQVTLLWRMADEPILCFDGDAAGRRAAFRAIDTALPLLAPGKSLRFALLPEGQDPDDLVRAGGAEAIATVLRQARPLADMLWMRERELGPLDTPERRAALERRVSDVVATIADETIRRHYRADMLNRLRGLLPSPDRGDSRPRAGAGFGGPRNGPAVPGGWRPGAPGRSNPQGGAFAGATAPRASPALARHPMFAPVRNESPREALIVLGLLAHTSLLDTFAEDIAALDFSGPLSRRLRARLVDVVASGGADPRAVRERIEAAGLAETVAGLVRIVVPGDRWILAPDSAIDDVSTALRQAVTLQRRARTLHTELRAAAHALAEDDSEANLAWLLDIQVQVTSLEGAEADGDPLNTGAAQDDPSS</sequence>
<dbReference type="CDD" id="cd03364">
    <property type="entry name" value="TOPRIM_DnaG_primases"/>
    <property type="match status" value="1"/>
</dbReference>
<protein>
    <recommendedName>
        <fullName evidence="12 13">DNA primase</fullName>
        <ecNumber evidence="12">2.7.7.101</ecNumber>
    </recommendedName>
</protein>
<keyword evidence="6 13" id="KW-0479">Metal-binding</keyword>
<gene>
    <name evidence="12" type="primary">dnaG</name>
    <name evidence="16" type="ORF">FHS82_002049</name>
</gene>
<evidence type="ECO:0000256" key="6">
    <source>
        <dbReference type="ARBA" id="ARBA00022723"/>
    </source>
</evidence>
<proteinExistence type="inferred from homology"/>
<reference evidence="16 17" key="1">
    <citation type="submission" date="2020-03" db="EMBL/GenBank/DDBJ databases">
        <title>Genomic Encyclopedia of Type Strains, Phase IV (KMG-IV): sequencing the most valuable type-strain genomes for metagenomic binning, comparative biology and taxonomic classification.</title>
        <authorList>
            <person name="Goeker M."/>
        </authorList>
    </citation>
    <scope>NUCLEOTIDE SEQUENCE [LARGE SCALE GENOMIC DNA]</scope>
    <source>
        <strain evidence="16 17">DSM 103870</strain>
    </source>
</reference>
<comment type="subunit">
    <text evidence="12">Monomer. Interacts with DnaB.</text>
</comment>
<dbReference type="Gene3D" id="3.90.980.10">
    <property type="entry name" value="DNA primase, catalytic core, N-terminal domain"/>
    <property type="match status" value="1"/>
</dbReference>
<keyword evidence="5 12" id="KW-0235">DNA replication</keyword>
<dbReference type="InterPro" id="IPR050219">
    <property type="entry name" value="DnaG_primase"/>
</dbReference>
<comment type="caution">
    <text evidence="16">The sequence shown here is derived from an EMBL/GenBank/DDBJ whole genome shotgun (WGS) entry which is preliminary data.</text>
</comment>
<dbReference type="InterPro" id="IPR036977">
    <property type="entry name" value="DNA_primase_Znf_CHC2"/>
</dbReference>
<dbReference type="SMART" id="SM00493">
    <property type="entry name" value="TOPRIM"/>
    <property type="match status" value="1"/>
</dbReference>
<evidence type="ECO:0000256" key="3">
    <source>
        <dbReference type="ARBA" id="ARBA00022679"/>
    </source>
</evidence>
<accession>A0ABX0UZ46</accession>
<dbReference type="SUPFAM" id="SSF56731">
    <property type="entry name" value="DNA primase core"/>
    <property type="match status" value="1"/>
</dbReference>
<evidence type="ECO:0000256" key="8">
    <source>
        <dbReference type="ARBA" id="ARBA00022833"/>
    </source>
</evidence>
<comment type="catalytic activity">
    <reaction evidence="12">
        <text>ssDNA + n NTP = ssDNA/pppN(pN)n-1 hybrid + (n-1) diphosphate.</text>
        <dbReference type="EC" id="2.7.7.101"/>
    </reaction>
</comment>
<evidence type="ECO:0000256" key="14">
    <source>
        <dbReference type="SAM" id="MobiDB-lite"/>
    </source>
</evidence>
<dbReference type="PANTHER" id="PTHR30313">
    <property type="entry name" value="DNA PRIMASE"/>
    <property type="match status" value="1"/>
</dbReference>
<keyword evidence="2 12" id="KW-0639">Primosome</keyword>
<comment type="cofactor">
    <cofactor evidence="13">
        <name>Zn(2+)</name>
        <dbReference type="ChEBI" id="CHEBI:29105"/>
    </cofactor>
    <text evidence="13">Binds 1 zinc ion per monomer.</text>
</comment>
<keyword evidence="9" id="KW-0460">Magnesium</keyword>
<keyword evidence="17" id="KW-1185">Reference proteome</keyword>
<dbReference type="InterPro" id="IPR034151">
    <property type="entry name" value="TOPRIM_DnaG_bac"/>
</dbReference>
<evidence type="ECO:0000256" key="13">
    <source>
        <dbReference type="PIRNR" id="PIRNR002811"/>
    </source>
</evidence>
<organism evidence="16 17">
    <name type="scientific">Pseudochelatococcus lubricantis</name>
    <dbReference type="NCBI Taxonomy" id="1538102"/>
    <lineage>
        <taxon>Bacteria</taxon>
        <taxon>Pseudomonadati</taxon>
        <taxon>Pseudomonadota</taxon>
        <taxon>Alphaproteobacteria</taxon>
        <taxon>Hyphomicrobiales</taxon>
        <taxon>Chelatococcaceae</taxon>
        <taxon>Pseudochelatococcus</taxon>
    </lineage>
</organism>
<keyword evidence="8 13" id="KW-0862">Zinc</keyword>
<dbReference type="InterPro" id="IPR002694">
    <property type="entry name" value="Znf_CHC2"/>
</dbReference>
<evidence type="ECO:0000256" key="10">
    <source>
        <dbReference type="ARBA" id="ARBA00023125"/>
    </source>
</evidence>
<dbReference type="Pfam" id="PF10410">
    <property type="entry name" value="DnaB_bind"/>
    <property type="match status" value="1"/>
</dbReference>
<dbReference type="InterPro" id="IPR030846">
    <property type="entry name" value="DnaG_bac"/>
</dbReference>
<dbReference type="GO" id="GO:0016779">
    <property type="term" value="F:nucleotidyltransferase activity"/>
    <property type="evidence" value="ECO:0007669"/>
    <property type="project" value="UniProtKB-KW"/>
</dbReference>
<feature type="region of interest" description="Disordered" evidence="14">
    <location>
        <begin position="420"/>
        <end position="471"/>
    </location>
</feature>
<dbReference type="Proteomes" id="UP001429580">
    <property type="component" value="Unassembled WGS sequence"/>
</dbReference>
<evidence type="ECO:0000256" key="4">
    <source>
        <dbReference type="ARBA" id="ARBA00022695"/>
    </source>
</evidence>
<dbReference type="Pfam" id="PF01807">
    <property type="entry name" value="Zn_ribbon_DnaG"/>
    <property type="match status" value="1"/>
</dbReference>
<dbReference type="Gene3D" id="3.40.1360.10">
    <property type="match status" value="1"/>
</dbReference>
<evidence type="ECO:0000256" key="11">
    <source>
        <dbReference type="ARBA" id="ARBA00023163"/>
    </source>
</evidence>
<keyword evidence="3 12" id="KW-0808">Transferase</keyword>
<dbReference type="EMBL" id="JAASQI010000004">
    <property type="protein sequence ID" value="NIJ58207.1"/>
    <property type="molecule type" value="Genomic_DNA"/>
</dbReference>
<dbReference type="Pfam" id="PF08275">
    <property type="entry name" value="DNAG_N"/>
    <property type="match status" value="1"/>
</dbReference>
<keyword evidence="4 12" id="KW-0548">Nucleotidyltransferase</keyword>
<dbReference type="EC" id="2.7.7.101" evidence="12"/>
<evidence type="ECO:0000259" key="15">
    <source>
        <dbReference type="PROSITE" id="PS50880"/>
    </source>
</evidence>
<evidence type="ECO:0000256" key="9">
    <source>
        <dbReference type="ARBA" id="ARBA00022842"/>
    </source>
</evidence>
<dbReference type="InterPro" id="IPR006295">
    <property type="entry name" value="DNA_primase_DnaG"/>
</dbReference>
<evidence type="ECO:0000313" key="16">
    <source>
        <dbReference type="EMBL" id="NIJ58207.1"/>
    </source>
</evidence>
<evidence type="ECO:0000313" key="17">
    <source>
        <dbReference type="Proteomes" id="UP001429580"/>
    </source>
</evidence>
<keyword evidence="11 12" id="KW-0804">Transcription</keyword>
<comment type="caution">
    <text evidence="12">Lacks conserved residue(s) required for the propagation of feature annotation.</text>
</comment>
<evidence type="ECO:0000256" key="5">
    <source>
        <dbReference type="ARBA" id="ARBA00022705"/>
    </source>
</evidence>
<dbReference type="InterPro" id="IPR013264">
    <property type="entry name" value="DNAG_N"/>
</dbReference>
<dbReference type="PANTHER" id="PTHR30313:SF2">
    <property type="entry name" value="DNA PRIMASE"/>
    <property type="match status" value="1"/>
</dbReference>
<evidence type="ECO:0000256" key="1">
    <source>
        <dbReference type="ARBA" id="ARBA00022478"/>
    </source>
</evidence>